<feature type="active site" description="Acyl-thioester intermediate" evidence="5 7">
    <location>
        <position position="179"/>
    </location>
</feature>
<dbReference type="PANTHER" id="PTHR10993:SF7">
    <property type="entry name" value="LIPOYLTRANSFERASE 2, MITOCHONDRIAL-RELATED"/>
    <property type="match status" value="1"/>
</dbReference>
<feature type="binding site" evidence="5 8">
    <location>
        <begin position="161"/>
        <end position="163"/>
    </location>
    <ligand>
        <name>substrate</name>
    </ligand>
</feature>
<feature type="binding site" evidence="5 8">
    <location>
        <begin position="148"/>
        <end position="150"/>
    </location>
    <ligand>
        <name>substrate</name>
    </ligand>
</feature>
<dbReference type="EMBL" id="LGGP01000022">
    <property type="protein sequence ID" value="KUK81978.1"/>
    <property type="molecule type" value="Genomic_DNA"/>
</dbReference>
<evidence type="ECO:0000256" key="2">
    <source>
        <dbReference type="ARBA" id="ARBA00022679"/>
    </source>
</evidence>
<dbReference type="HAMAP" id="MF_00013">
    <property type="entry name" value="LipB"/>
    <property type="match status" value="1"/>
</dbReference>
<comment type="miscellaneous">
    <text evidence="5">In the reaction, the free carboxyl group of octanoic acid is attached via an amide linkage to the epsilon-amino group of a specific lysine residue of lipoyl domains of lipoate-dependent enzymes.</text>
</comment>
<dbReference type="InterPro" id="IPR004143">
    <property type="entry name" value="BPL_LPL_catalytic"/>
</dbReference>
<gene>
    <name evidence="5" type="primary">lipB</name>
    <name evidence="11" type="ORF">XD94_0228</name>
</gene>
<dbReference type="NCBIfam" id="TIGR00214">
    <property type="entry name" value="lipB"/>
    <property type="match status" value="1"/>
</dbReference>
<dbReference type="Gene3D" id="3.30.930.10">
    <property type="entry name" value="Bira Bifunctional Protein, Domain 2"/>
    <property type="match status" value="1"/>
</dbReference>
<dbReference type="PANTHER" id="PTHR10993">
    <property type="entry name" value="OCTANOYLTRANSFERASE"/>
    <property type="match status" value="1"/>
</dbReference>
<comment type="caution">
    <text evidence="11">The sequence shown here is derived from an EMBL/GenBank/DDBJ whole genome shotgun (WGS) entry which is preliminary data.</text>
</comment>
<dbReference type="GO" id="GO:0005737">
    <property type="term" value="C:cytoplasm"/>
    <property type="evidence" value="ECO:0007669"/>
    <property type="project" value="UniProtKB-SubCell"/>
</dbReference>
<comment type="similarity">
    <text evidence="5 6">Belongs to the LipB family.</text>
</comment>
<evidence type="ECO:0000256" key="3">
    <source>
        <dbReference type="ARBA" id="ARBA00023315"/>
    </source>
</evidence>
<keyword evidence="2 5" id="KW-0808">Transferase</keyword>
<reference evidence="12" key="1">
    <citation type="journal article" date="2015" name="MBio">
        <title>Genome-Resolved Metagenomic Analysis Reveals Roles for Candidate Phyla and Other Microbial Community Members in Biogeochemical Transformations in Oil Reservoirs.</title>
        <authorList>
            <person name="Hu P."/>
            <person name="Tom L."/>
            <person name="Singh A."/>
            <person name="Thomas B.C."/>
            <person name="Baker B.J."/>
            <person name="Piceno Y.M."/>
            <person name="Andersen G.L."/>
            <person name="Banfield J.F."/>
        </authorList>
    </citation>
    <scope>NUCLEOTIDE SEQUENCE [LARGE SCALE GENOMIC DNA]</scope>
</reference>
<protein>
    <recommendedName>
        <fullName evidence="5 6">Octanoyltransferase</fullName>
        <ecNumber evidence="5 6">2.3.1.181</ecNumber>
    </recommendedName>
    <alternativeName>
        <fullName evidence="5">Lipoate-protein ligase B</fullName>
    </alternativeName>
    <alternativeName>
        <fullName evidence="5">Lipoyl/octanoyl transferase</fullName>
    </alternativeName>
    <alternativeName>
        <fullName evidence="5">Octanoyl-[acyl-carrier-protein]-protein N-octanoyltransferase</fullName>
    </alternativeName>
</protein>
<comment type="catalytic activity">
    <reaction evidence="5 6">
        <text>octanoyl-[ACP] + L-lysyl-[protein] = N(6)-octanoyl-L-lysyl-[protein] + holo-[ACP] + H(+)</text>
        <dbReference type="Rhea" id="RHEA:17665"/>
        <dbReference type="Rhea" id="RHEA-COMP:9636"/>
        <dbReference type="Rhea" id="RHEA-COMP:9685"/>
        <dbReference type="Rhea" id="RHEA-COMP:9752"/>
        <dbReference type="Rhea" id="RHEA-COMP:9928"/>
        <dbReference type="ChEBI" id="CHEBI:15378"/>
        <dbReference type="ChEBI" id="CHEBI:29969"/>
        <dbReference type="ChEBI" id="CHEBI:64479"/>
        <dbReference type="ChEBI" id="CHEBI:78463"/>
        <dbReference type="ChEBI" id="CHEBI:78809"/>
        <dbReference type="EC" id="2.3.1.181"/>
    </reaction>
</comment>
<comment type="function">
    <text evidence="4 5 6">Catalyzes the transfer of endogenously produced octanoic acid from octanoyl-acyl-carrier-protein onto the lipoyl domains of lipoate-dependent enzymes. Lipoyl-ACP can also act as a substrate although octanoyl-ACP is likely to be the physiological substrate.</text>
</comment>
<comment type="subcellular location">
    <subcellularLocation>
        <location evidence="5">Cytoplasm</location>
    </subcellularLocation>
</comment>
<feature type="binding site" evidence="5 8">
    <location>
        <begin position="81"/>
        <end position="88"/>
    </location>
    <ligand>
        <name>substrate</name>
    </ligand>
</feature>
<evidence type="ECO:0000259" key="10">
    <source>
        <dbReference type="PROSITE" id="PS51733"/>
    </source>
</evidence>
<dbReference type="GO" id="GO:0033819">
    <property type="term" value="F:lipoyl(octanoyl) transferase activity"/>
    <property type="evidence" value="ECO:0007669"/>
    <property type="project" value="UniProtKB-EC"/>
</dbReference>
<keyword evidence="5" id="KW-0963">Cytoplasm</keyword>
<dbReference type="InterPro" id="IPR020605">
    <property type="entry name" value="Octanoyltransferase_CS"/>
</dbReference>
<dbReference type="CDD" id="cd16444">
    <property type="entry name" value="LipB"/>
    <property type="match status" value="1"/>
</dbReference>
<dbReference type="InterPro" id="IPR045864">
    <property type="entry name" value="aa-tRNA-synth_II/BPL/LPL"/>
</dbReference>
<evidence type="ECO:0000313" key="11">
    <source>
        <dbReference type="EMBL" id="KUK81978.1"/>
    </source>
</evidence>
<accession>A0A101HRY1</accession>
<dbReference type="PROSITE" id="PS01313">
    <property type="entry name" value="LIPB"/>
    <property type="match status" value="1"/>
</dbReference>
<dbReference type="Pfam" id="PF21948">
    <property type="entry name" value="LplA-B_cat"/>
    <property type="match status" value="1"/>
</dbReference>
<comment type="pathway">
    <text evidence="1 5 6">Protein modification; protein lipoylation via endogenous pathway; protein N(6)-(lipoyl)lysine from octanoyl-[acyl-carrier-protein]: step 1/2.</text>
</comment>
<keyword evidence="3 5" id="KW-0012">Acyltransferase</keyword>
<dbReference type="UniPathway" id="UPA00538">
    <property type="reaction ID" value="UER00592"/>
</dbReference>
<evidence type="ECO:0000256" key="1">
    <source>
        <dbReference type="ARBA" id="ARBA00004821"/>
    </source>
</evidence>
<evidence type="ECO:0000256" key="8">
    <source>
        <dbReference type="PIRSR" id="PIRSR016262-2"/>
    </source>
</evidence>
<dbReference type="PIRSF" id="PIRSF016262">
    <property type="entry name" value="LPLase"/>
    <property type="match status" value="1"/>
</dbReference>
<evidence type="ECO:0000256" key="5">
    <source>
        <dbReference type="HAMAP-Rule" id="MF_00013"/>
    </source>
</evidence>
<feature type="site" description="Lowers pKa of active site Cys" evidence="5 9">
    <location>
        <position position="145"/>
    </location>
</feature>
<dbReference type="SUPFAM" id="SSF55681">
    <property type="entry name" value="Class II aaRS and biotin synthetases"/>
    <property type="match status" value="1"/>
</dbReference>
<evidence type="ECO:0000256" key="9">
    <source>
        <dbReference type="PIRSR" id="PIRSR016262-3"/>
    </source>
</evidence>
<dbReference type="GO" id="GO:0009249">
    <property type="term" value="P:protein lipoylation"/>
    <property type="evidence" value="ECO:0007669"/>
    <property type="project" value="InterPro"/>
</dbReference>
<dbReference type="PATRIC" id="fig|1184387.3.peg.527"/>
<sequence>MTLENRTCYSISLNGLTNYLDGLNIQHRALEKVMAGKADCILILLEHEPVLTIGRSGGRENLLVDESELKRLGVALQDTGRGGNITYHGPGQLVAYPILNLGKWKKNLPWYVHSLEEVVITLLQDYGIEAGRKPEYRGVWVKEEKIAAVGIAVKRWYTMHGFALNVQVNKGHFKLINPCGIKDYAVVSMDDFIVSLDFREIIERVKEKFALIFESKLVEISREWLESVQSDRETKMA</sequence>
<dbReference type="InterPro" id="IPR000544">
    <property type="entry name" value="Octanoyltransferase"/>
</dbReference>
<evidence type="ECO:0000256" key="6">
    <source>
        <dbReference type="PIRNR" id="PIRNR016262"/>
    </source>
</evidence>
<dbReference type="AlphaFoldDB" id="A0A101HRY1"/>
<evidence type="ECO:0000256" key="4">
    <source>
        <dbReference type="ARBA" id="ARBA00024732"/>
    </source>
</evidence>
<name>A0A101HRY1_9BACT</name>
<organism evidence="11 12">
    <name type="scientific">Mesotoga prima</name>
    <dbReference type="NCBI Taxonomy" id="1184387"/>
    <lineage>
        <taxon>Bacteria</taxon>
        <taxon>Thermotogati</taxon>
        <taxon>Thermotogota</taxon>
        <taxon>Thermotogae</taxon>
        <taxon>Kosmotogales</taxon>
        <taxon>Kosmotogaceae</taxon>
        <taxon>Mesotoga</taxon>
    </lineage>
</organism>
<dbReference type="Proteomes" id="UP000054092">
    <property type="component" value="Unassembled WGS sequence"/>
</dbReference>
<feature type="domain" description="BPL/LPL catalytic" evidence="10">
    <location>
        <begin position="36"/>
        <end position="217"/>
    </location>
</feature>
<dbReference type="EC" id="2.3.1.181" evidence="5 6"/>
<proteinExistence type="inferred from homology"/>
<dbReference type="PROSITE" id="PS51733">
    <property type="entry name" value="BPL_LPL_CATALYTIC"/>
    <property type="match status" value="1"/>
</dbReference>
<evidence type="ECO:0000256" key="7">
    <source>
        <dbReference type="PIRSR" id="PIRSR016262-1"/>
    </source>
</evidence>
<evidence type="ECO:0000313" key="12">
    <source>
        <dbReference type="Proteomes" id="UP000054092"/>
    </source>
</evidence>